<evidence type="ECO:0000256" key="1">
    <source>
        <dbReference type="SAM" id="MobiDB-lite"/>
    </source>
</evidence>
<gene>
    <name evidence="2" type="ORF">E2C01_062725</name>
</gene>
<reference evidence="2" key="1">
    <citation type="submission" date="2019-05" db="EMBL/GenBank/DDBJ databases">
        <title>Another draft genome of Portunus trituberculatus and its Hox gene families provides insights of decapod evolution.</title>
        <authorList>
            <person name="Jeong J.-H."/>
            <person name="Song I."/>
            <person name="Kim S."/>
            <person name="Choi T."/>
            <person name="Kim D."/>
            <person name="Ryu S."/>
            <person name="Kim W."/>
        </authorList>
    </citation>
    <scope>NUCLEOTIDE SEQUENCE [LARGE SCALE GENOMIC DNA]</scope>
    <source>
        <tissue evidence="2">Muscle</tissue>
    </source>
</reference>
<comment type="caution">
    <text evidence="2">The sequence shown here is derived from an EMBL/GenBank/DDBJ whole genome shotgun (WGS) entry which is preliminary data.</text>
</comment>
<feature type="region of interest" description="Disordered" evidence="1">
    <location>
        <begin position="1"/>
        <end position="38"/>
    </location>
</feature>
<evidence type="ECO:0000313" key="3">
    <source>
        <dbReference type="Proteomes" id="UP000324222"/>
    </source>
</evidence>
<dbReference type="Proteomes" id="UP000324222">
    <property type="component" value="Unassembled WGS sequence"/>
</dbReference>
<proteinExistence type="predicted"/>
<keyword evidence="3" id="KW-1185">Reference proteome</keyword>
<sequence length="38" mass="3983">MGHRKHSPRKGADGNTNTITTTTSATSTSSAGPQTRRL</sequence>
<dbReference type="EMBL" id="VSRR010027983">
    <property type="protein sequence ID" value="MPC68523.1"/>
    <property type="molecule type" value="Genomic_DNA"/>
</dbReference>
<evidence type="ECO:0000313" key="2">
    <source>
        <dbReference type="EMBL" id="MPC68523.1"/>
    </source>
</evidence>
<protein>
    <submittedName>
        <fullName evidence="2">Uncharacterized protein</fullName>
    </submittedName>
</protein>
<dbReference type="AlphaFoldDB" id="A0A5B7HEH2"/>
<name>A0A5B7HEH2_PORTR</name>
<accession>A0A5B7HEH2</accession>
<organism evidence="2 3">
    <name type="scientific">Portunus trituberculatus</name>
    <name type="common">Swimming crab</name>
    <name type="synonym">Neptunus trituberculatus</name>
    <dbReference type="NCBI Taxonomy" id="210409"/>
    <lineage>
        <taxon>Eukaryota</taxon>
        <taxon>Metazoa</taxon>
        <taxon>Ecdysozoa</taxon>
        <taxon>Arthropoda</taxon>
        <taxon>Crustacea</taxon>
        <taxon>Multicrustacea</taxon>
        <taxon>Malacostraca</taxon>
        <taxon>Eumalacostraca</taxon>
        <taxon>Eucarida</taxon>
        <taxon>Decapoda</taxon>
        <taxon>Pleocyemata</taxon>
        <taxon>Brachyura</taxon>
        <taxon>Eubrachyura</taxon>
        <taxon>Portunoidea</taxon>
        <taxon>Portunidae</taxon>
        <taxon>Portuninae</taxon>
        <taxon>Portunus</taxon>
    </lineage>
</organism>
<feature type="compositionally biased region" description="Low complexity" evidence="1">
    <location>
        <begin position="15"/>
        <end position="31"/>
    </location>
</feature>